<organism evidence="1 2">
    <name type="scientific">Persea americana</name>
    <name type="common">Avocado</name>
    <dbReference type="NCBI Taxonomy" id="3435"/>
    <lineage>
        <taxon>Eukaryota</taxon>
        <taxon>Viridiplantae</taxon>
        <taxon>Streptophyta</taxon>
        <taxon>Embryophyta</taxon>
        <taxon>Tracheophyta</taxon>
        <taxon>Spermatophyta</taxon>
        <taxon>Magnoliopsida</taxon>
        <taxon>Magnoliidae</taxon>
        <taxon>Laurales</taxon>
        <taxon>Lauraceae</taxon>
        <taxon>Persea</taxon>
    </lineage>
</organism>
<dbReference type="EMBL" id="CM056812">
    <property type="protein sequence ID" value="KAJ8618811.1"/>
    <property type="molecule type" value="Genomic_DNA"/>
</dbReference>
<gene>
    <name evidence="1" type="ORF">MRB53_014997</name>
</gene>
<protein>
    <submittedName>
        <fullName evidence="1">Uncharacterized protein</fullName>
    </submittedName>
</protein>
<reference evidence="1 2" key="1">
    <citation type="journal article" date="2022" name="Hortic Res">
        <title>A haplotype resolved chromosomal level avocado genome allows analysis of novel avocado genes.</title>
        <authorList>
            <person name="Nath O."/>
            <person name="Fletcher S.J."/>
            <person name="Hayward A."/>
            <person name="Shaw L.M."/>
            <person name="Masouleh A.K."/>
            <person name="Furtado A."/>
            <person name="Henry R.J."/>
            <person name="Mitter N."/>
        </authorList>
    </citation>
    <scope>NUCLEOTIDE SEQUENCE [LARGE SCALE GENOMIC DNA]</scope>
    <source>
        <strain evidence="2">cv. Hass</strain>
    </source>
</reference>
<evidence type="ECO:0000313" key="2">
    <source>
        <dbReference type="Proteomes" id="UP001234297"/>
    </source>
</evidence>
<sequence>MLIRCRISSWLTSFADLSALPSSSFFLAIIKQAREIILVLLLFYFPSTTPSCSSPGKWKSPSLSRSAAVFNRDILF</sequence>
<name>A0ACC2KCK5_PERAE</name>
<proteinExistence type="predicted"/>
<dbReference type="Proteomes" id="UP001234297">
    <property type="component" value="Chromosome 4"/>
</dbReference>
<comment type="caution">
    <text evidence="1">The sequence shown here is derived from an EMBL/GenBank/DDBJ whole genome shotgun (WGS) entry which is preliminary data.</text>
</comment>
<keyword evidence="2" id="KW-1185">Reference proteome</keyword>
<accession>A0ACC2KCK5</accession>
<evidence type="ECO:0000313" key="1">
    <source>
        <dbReference type="EMBL" id="KAJ8618811.1"/>
    </source>
</evidence>